<keyword evidence="10" id="KW-1185">Reference proteome</keyword>
<dbReference type="OrthoDB" id="9811073at2"/>
<proteinExistence type="predicted"/>
<dbReference type="EC" id="2.7.7.7" evidence="1"/>
<evidence type="ECO:0000256" key="7">
    <source>
        <dbReference type="ARBA" id="ARBA00049244"/>
    </source>
</evidence>
<protein>
    <recommendedName>
        <fullName evidence="2">DNA polymerase III subunit delta'</fullName>
        <ecNumber evidence="1">2.7.7.7</ecNumber>
    </recommendedName>
</protein>
<dbReference type="Pfam" id="PF13177">
    <property type="entry name" value="DNA_pol3_delta2"/>
    <property type="match status" value="1"/>
</dbReference>
<name>A0A1H6QJ52_9GAMM</name>
<dbReference type="PANTHER" id="PTHR11669:SF8">
    <property type="entry name" value="DNA POLYMERASE III SUBUNIT DELTA"/>
    <property type="match status" value="1"/>
</dbReference>
<dbReference type="GO" id="GO:0003677">
    <property type="term" value="F:DNA binding"/>
    <property type="evidence" value="ECO:0007669"/>
    <property type="project" value="InterPro"/>
</dbReference>
<dbReference type="Gene3D" id="1.20.272.10">
    <property type="match status" value="1"/>
</dbReference>
<dbReference type="GO" id="GO:0009360">
    <property type="term" value="C:DNA polymerase III complex"/>
    <property type="evidence" value="ECO:0007669"/>
    <property type="project" value="InterPro"/>
</dbReference>
<organism evidence="9 10">
    <name type="scientific">Allopseudospirillum japonicum</name>
    <dbReference type="NCBI Taxonomy" id="64971"/>
    <lineage>
        <taxon>Bacteria</taxon>
        <taxon>Pseudomonadati</taxon>
        <taxon>Pseudomonadota</taxon>
        <taxon>Gammaproteobacteria</taxon>
        <taxon>Oceanospirillales</taxon>
        <taxon>Oceanospirillaceae</taxon>
        <taxon>Allopseudospirillum</taxon>
    </lineage>
</organism>
<dbReference type="AlphaFoldDB" id="A0A1H6QJ52"/>
<dbReference type="Gene3D" id="3.40.50.300">
    <property type="entry name" value="P-loop containing nucleotide triphosphate hydrolases"/>
    <property type="match status" value="1"/>
</dbReference>
<evidence type="ECO:0000256" key="2">
    <source>
        <dbReference type="ARBA" id="ARBA00014363"/>
    </source>
</evidence>
<evidence type="ECO:0000256" key="4">
    <source>
        <dbReference type="ARBA" id="ARBA00022695"/>
    </source>
</evidence>
<keyword evidence="5" id="KW-0235">DNA replication</keyword>
<dbReference type="STRING" id="64971.SAMN05421831_101201"/>
<dbReference type="Pfam" id="PF09115">
    <property type="entry name" value="DNApol3-delta_C"/>
    <property type="match status" value="1"/>
</dbReference>
<evidence type="ECO:0000256" key="3">
    <source>
        <dbReference type="ARBA" id="ARBA00022679"/>
    </source>
</evidence>
<gene>
    <name evidence="9" type="ORF">SAMN05421831_101201</name>
</gene>
<reference evidence="10" key="1">
    <citation type="submission" date="2016-10" db="EMBL/GenBank/DDBJ databases">
        <authorList>
            <person name="Varghese N."/>
            <person name="Submissions S."/>
        </authorList>
    </citation>
    <scope>NUCLEOTIDE SEQUENCE [LARGE SCALE GENOMIC DNA]</scope>
    <source>
        <strain evidence="10">DSM 7165</strain>
    </source>
</reference>
<dbReference type="NCBIfam" id="NF004310">
    <property type="entry name" value="PRK05707.1"/>
    <property type="match status" value="1"/>
</dbReference>
<dbReference type="InterPro" id="IPR004622">
    <property type="entry name" value="DNA_pol_HolB"/>
</dbReference>
<keyword evidence="3" id="KW-0808">Transferase</keyword>
<evidence type="ECO:0000256" key="5">
    <source>
        <dbReference type="ARBA" id="ARBA00022705"/>
    </source>
</evidence>
<evidence type="ECO:0000259" key="8">
    <source>
        <dbReference type="Pfam" id="PF09115"/>
    </source>
</evidence>
<dbReference type="PANTHER" id="PTHR11669">
    <property type="entry name" value="REPLICATION FACTOR C / DNA POLYMERASE III GAMMA-TAU SUBUNIT"/>
    <property type="match status" value="1"/>
</dbReference>
<accession>A0A1H6QJ52</accession>
<dbReference type="RefSeq" id="WP_093308004.1">
    <property type="nucleotide sequence ID" value="NZ_FNYH01000001.1"/>
</dbReference>
<dbReference type="InterPro" id="IPR027417">
    <property type="entry name" value="P-loop_NTPase"/>
</dbReference>
<dbReference type="GO" id="GO:0006261">
    <property type="term" value="P:DNA-templated DNA replication"/>
    <property type="evidence" value="ECO:0007669"/>
    <property type="project" value="TreeGrafter"/>
</dbReference>
<evidence type="ECO:0000256" key="1">
    <source>
        <dbReference type="ARBA" id="ARBA00012417"/>
    </source>
</evidence>
<evidence type="ECO:0000313" key="9">
    <source>
        <dbReference type="EMBL" id="SEI38962.1"/>
    </source>
</evidence>
<feature type="domain" description="DNA polymerase III delta subunit C-terminal" evidence="8">
    <location>
        <begin position="215"/>
        <end position="325"/>
    </location>
</feature>
<dbReference type="Proteomes" id="UP000242999">
    <property type="component" value="Unassembled WGS sequence"/>
</dbReference>
<dbReference type="GO" id="GO:0008408">
    <property type="term" value="F:3'-5' exonuclease activity"/>
    <property type="evidence" value="ECO:0007669"/>
    <property type="project" value="InterPro"/>
</dbReference>
<keyword evidence="4" id="KW-0548">Nucleotidyltransferase</keyword>
<dbReference type="NCBIfam" id="TIGR00678">
    <property type="entry name" value="holB"/>
    <property type="match status" value="1"/>
</dbReference>
<dbReference type="GO" id="GO:0003887">
    <property type="term" value="F:DNA-directed DNA polymerase activity"/>
    <property type="evidence" value="ECO:0007669"/>
    <property type="project" value="UniProtKB-KW"/>
</dbReference>
<dbReference type="InterPro" id="IPR015199">
    <property type="entry name" value="DNA_pol_III_delta_C"/>
</dbReference>
<sequence length="348" mass="39436">MDIPAQVLPWQQDIWQHWQQQKARQRLPHAILLTGIPGVGKRQLALAFAQALLCQQVQSDGQACGHCSQCHLVTHQQHPDLHWIQPEREGGGILIDAMRQLRQEVNQSAQQSGYRLFILAPAEALNTYAANALLKSLEEPGAATLFILISDQSARVLPTIKSRCQHWQVKTPAADMALAWLAKVKNWPPEQAKMALRLASGAPLQAVDCLDTDYQQHRQAFFNALDHLLKGFLAIQAAHTLQTWSLEANLQLYLSWLKDTLVYQMTQETNRLRHLDQVHLIQESAVLLTRLQIFKLYQLGIQLSRQVQNKTNPNKALLLETLWLQSAHLLKAENNQNSLVPGYLFLSH</sequence>
<keyword evidence="6" id="KW-0239">DNA-directed DNA polymerase</keyword>
<dbReference type="SUPFAM" id="SSF52540">
    <property type="entry name" value="P-loop containing nucleoside triphosphate hydrolases"/>
    <property type="match status" value="1"/>
</dbReference>
<comment type="catalytic activity">
    <reaction evidence="7">
        <text>DNA(n) + a 2'-deoxyribonucleoside 5'-triphosphate = DNA(n+1) + diphosphate</text>
        <dbReference type="Rhea" id="RHEA:22508"/>
        <dbReference type="Rhea" id="RHEA-COMP:17339"/>
        <dbReference type="Rhea" id="RHEA-COMP:17340"/>
        <dbReference type="ChEBI" id="CHEBI:33019"/>
        <dbReference type="ChEBI" id="CHEBI:61560"/>
        <dbReference type="ChEBI" id="CHEBI:173112"/>
        <dbReference type="EC" id="2.7.7.7"/>
    </reaction>
</comment>
<evidence type="ECO:0000256" key="6">
    <source>
        <dbReference type="ARBA" id="ARBA00022932"/>
    </source>
</evidence>
<evidence type="ECO:0000313" key="10">
    <source>
        <dbReference type="Proteomes" id="UP000242999"/>
    </source>
</evidence>
<dbReference type="InterPro" id="IPR050238">
    <property type="entry name" value="DNA_Rep/Repair_Clamp_Loader"/>
</dbReference>
<dbReference type="EMBL" id="FNYH01000001">
    <property type="protein sequence ID" value="SEI38962.1"/>
    <property type="molecule type" value="Genomic_DNA"/>
</dbReference>